<evidence type="ECO:0000259" key="24">
    <source>
        <dbReference type="Pfam" id="PF08245"/>
    </source>
</evidence>
<organism evidence="25 26">
    <name type="scientific">Pseudovibrio denitrificans</name>
    <dbReference type="NCBI Taxonomy" id="258256"/>
    <lineage>
        <taxon>Bacteria</taxon>
        <taxon>Pseudomonadati</taxon>
        <taxon>Pseudomonadota</taxon>
        <taxon>Alphaproteobacteria</taxon>
        <taxon>Hyphomicrobiales</taxon>
        <taxon>Stappiaceae</taxon>
        <taxon>Pseudovibrio</taxon>
    </lineage>
</organism>
<dbReference type="PANTHER" id="PTHR11136:SF0">
    <property type="entry name" value="DIHYDROFOLATE SYNTHETASE-RELATED"/>
    <property type="match status" value="1"/>
</dbReference>
<dbReference type="InterPro" id="IPR004101">
    <property type="entry name" value="Mur_ligase_C"/>
</dbReference>
<evidence type="ECO:0000256" key="7">
    <source>
        <dbReference type="ARBA" id="ARBA00013025"/>
    </source>
</evidence>
<evidence type="ECO:0000256" key="18">
    <source>
        <dbReference type="ARBA" id="ARBA00047493"/>
    </source>
</evidence>
<dbReference type="InterPro" id="IPR036565">
    <property type="entry name" value="Mur-like_cat_sf"/>
</dbReference>
<proteinExistence type="inferred from homology"/>
<dbReference type="InterPro" id="IPR001645">
    <property type="entry name" value="Folylpolyglutamate_synth"/>
</dbReference>
<dbReference type="GO" id="GO:0005737">
    <property type="term" value="C:cytoplasm"/>
    <property type="evidence" value="ECO:0007669"/>
    <property type="project" value="TreeGrafter"/>
</dbReference>
<dbReference type="SUPFAM" id="SSF53244">
    <property type="entry name" value="MurD-like peptide ligases, peptide-binding domain"/>
    <property type="match status" value="1"/>
</dbReference>
<dbReference type="PIRSF" id="PIRSF001563">
    <property type="entry name" value="Folylpolyglu_synth"/>
    <property type="match status" value="1"/>
</dbReference>
<dbReference type="UniPathway" id="UPA00077">
    <property type="reaction ID" value="UER00157"/>
</dbReference>
<evidence type="ECO:0000256" key="8">
    <source>
        <dbReference type="ARBA" id="ARBA00019357"/>
    </source>
</evidence>
<evidence type="ECO:0000256" key="16">
    <source>
        <dbReference type="ARBA" id="ARBA00030592"/>
    </source>
</evidence>
<evidence type="ECO:0000313" key="25">
    <source>
        <dbReference type="EMBL" id="SFT77940.1"/>
    </source>
</evidence>
<comment type="similarity">
    <text evidence="5 22">Belongs to the folylpolyglutamate synthase family.</text>
</comment>
<evidence type="ECO:0000256" key="21">
    <source>
        <dbReference type="ARBA" id="ARBA00049161"/>
    </source>
</evidence>
<dbReference type="GO" id="GO:0004326">
    <property type="term" value="F:tetrahydrofolylpolyglutamate synthase activity"/>
    <property type="evidence" value="ECO:0007669"/>
    <property type="project" value="UniProtKB-EC"/>
</dbReference>
<dbReference type="Gene3D" id="3.40.1190.10">
    <property type="entry name" value="Mur-like, catalytic domain"/>
    <property type="match status" value="1"/>
</dbReference>
<dbReference type="PROSITE" id="PS01012">
    <property type="entry name" value="FOLYLPOLYGLU_SYNT_2"/>
    <property type="match status" value="1"/>
</dbReference>
<evidence type="ECO:0000256" key="3">
    <source>
        <dbReference type="ARBA" id="ARBA00004799"/>
    </source>
</evidence>
<dbReference type="GO" id="GO:0046872">
    <property type="term" value="F:metal ion binding"/>
    <property type="evidence" value="ECO:0007669"/>
    <property type="project" value="UniProtKB-KW"/>
</dbReference>
<keyword evidence="12 22" id="KW-0067">ATP-binding</keyword>
<keyword evidence="14" id="KW-0289">Folate biosynthesis</keyword>
<dbReference type="Proteomes" id="UP000183371">
    <property type="component" value="Unassembled WGS sequence"/>
</dbReference>
<dbReference type="RefSeq" id="WP_208608893.1">
    <property type="nucleotide sequence ID" value="NZ_FPBD01000003.1"/>
</dbReference>
<dbReference type="InterPro" id="IPR018109">
    <property type="entry name" value="Folylpolyglutamate_synth_CS"/>
</dbReference>
<comment type="cofactor">
    <cofactor evidence="1">
        <name>Mg(2+)</name>
        <dbReference type="ChEBI" id="CHEBI:18420"/>
    </cofactor>
</comment>
<feature type="domain" description="Mur ligase central" evidence="24">
    <location>
        <begin position="46"/>
        <end position="264"/>
    </location>
</feature>
<evidence type="ECO:0000256" key="17">
    <source>
        <dbReference type="ARBA" id="ARBA00032510"/>
    </source>
</evidence>
<comment type="catalytic activity">
    <reaction evidence="21">
        <text>7,8-dihydropteroate + L-glutamate + ATP = 7,8-dihydrofolate + ADP + phosphate + H(+)</text>
        <dbReference type="Rhea" id="RHEA:23584"/>
        <dbReference type="ChEBI" id="CHEBI:15378"/>
        <dbReference type="ChEBI" id="CHEBI:17839"/>
        <dbReference type="ChEBI" id="CHEBI:29985"/>
        <dbReference type="ChEBI" id="CHEBI:30616"/>
        <dbReference type="ChEBI" id="CHEBI:43474"/>
        <dbReference type="ChEBI" id="CHEBI:57451"/>
        <dbReference type="ChEBI" id="CHEBI:456216"/>
        <dbReference type="EC" id="6.3.2.12"/>
    </reaction>
</comment>
<evidence type="ECO:0000256" key="19">
    <source>
        <dbReference type="ARBA" id="ARBA00047808"/>
    </source>
</evidence>
<comment type="pathway">
    <text evidence="4">Cofactor biosynthesis; tetrahydrofolylpolyglutamate biosynthesis.</text>
</comment>
<dbReference type="GO" id="GO:0005524">
    <property type="term" value="F:ATP binding"/>
    <property type="evidence" value="ECO:0007669"/>
    <property type="project" value="UniProtKB-KW"/>
</dbReference>
<dbReference type="FunFam" id="3.40.1190.10:FF:000011">
    <property type="entry name" value="Folylpolyglutamate synthase/dihydrofolate synthase"/>
    <property type="match status" value="1"/>
</dbReference>
<keyword evidence="9 22" id="KW-0436">Ligase</keyword>
<protein>
    <recommendedName>
        <fullName evidence="8">Dihydrofolate synthase/folylpolyglutamate synthase</fullName>
        <ecNumber evidence="6">6.3.2.12</ecNumber>
        <ecNumber evidence="7">6.3.2.17</ecNumber>
    </recommendedName>
    <alternativeName>
        <fullName evidence="17">Folylpoly-gamma-glutamate synthetase-dihydrofolate synthetase</fullName>
    </alternativeName>
    <alternativeName>
        <fullName evidence="15">Folylpolyglutamate synthetase</fullName>
    </alternativeName>
    <alternativeName>
        <fullName evidence="16">Tetrahydrofolylpolyglutamate synthase</fullName>
    </alternativeName>
</protein>
<evidence type="ECO:0000256" key="13">
    <source>
        <dbReference type="ARBA" id="ARBA00022842"/>
    </source>
</evidence>
<evidence type="ECO:0000256" key="22">
    <source>
        <dbReference type="PIRNR" id="PIRNR001563"/>
    </source>
</evidence>
<evidence type="ECO:0000259" key="23">
    <source>
        <dbReference type="Pfam" id="PF02875"/>
    </source>
</evidence>
<dbReference type="EMBL" id="FPBD01000003">
    <property type="protein sequence ID" value="SFT77940.1"/>
    <property type="molecule type" value="Genomic_DNA"/>
</dbReference>
<accession>A0A1I7ASM8</accession>
<dbReference type="NCBIfam" id="TIGR01499">
    <property type="entry name" value="folC"/>
    <property type="match status" value="1"/>
</dbReference>
<dbReference type="SUPFAM" id="SSF53623">
    <property type="entry name" value="MurD-like peptide ligases, catalytic domain"/>
    <property type="match status" value="1"/>
</dbReference>
<dbReference type="AlphaFoldDB" id="A0A1I7ASM8"/>
<dbReference type="EC" id="6.3.2.12" evidence="6"/>
<sequence>MNKIDTALNRLMKLHPDEIDLSLDRMHRVLKALGNPEKRIPPTFHIAGTNGKGSTGASIRALLEAQGKTVHVYSSPHLVRFNERVRLGATGRLVEDEPLLEAIKRVEKANDAHELTFFEATTAVAFCLFADNPADYLVLEVGLGGVLDATNVIEKPLVSIITPVSKDHENFLGDSLEGIAMEKAGIIKPGCPVVVGPQADTIRDVIENKAGRVRAPIWFQGQEFSAWEEGGRLVYQDEFGLLDLSPPKLAGFHQLSNSGLALAALRAAGLLESEEARVACDKALRSINWPARMQPLYEGKLFERLPENTEIWVDGGHNPGAAKVISAFLADLTDKASRPTFLVMGMMNTKDPEGFFQQFEGLAKHVMCVPLTTTAAGRFPEELAEIAQAAGLSASSHETLEDAISEVVGRSLDEEEAPRILFGGSLYLAGEVLDKNGTPPE</sequence>
<comment type="catalytic activity">
    <reaction evidence="20">
        <text>(6R)-5,10-methylenetetrahydrofolyl-(gamma-L-Glu)(n) + L-glutamate + ATP = (6R)-5,10-methylenetetrahydrofolyl-(gamma-L-Glu)(n+1) + ADP + phosphate + H(+)</text>
        <dbReference type="Rhea" id="RHEA:51912"/>
        <dbReference type="Rhea" id="RHEA-COMP:13257"/>
        <dbReference type="Rhea" id="RHEA-COMP:13258"/>
        <dbReference type="ChEBI" id="CHEBI:15378"/>
        <dbReference type="ChEBI" id="CHEBI:29985"/>
        <dbReference type="ChEBI" id="CHEBI:30616"/>
        <dbReference type="ChEBI" id="CHEBI:43474"/>
        <dbReference type="ChEBI" id="CHEBI:136572"/>
        <dbReference type="ChEBI" id="CHEBI:456216"/>
        <dbReference type="EC" id="6.3.2.17"/>
    </reaction>
</comment>
<evidence type="ECO:0000256" key="10">
    <source>
        <dbReference type="ARBA" id="ARBA00022723"/>
    </source>
</evidence>
<keyword evidence="10" id="KW-0479">Metal-binding</keyword>
<evidence type="ECO:0000256" key="4">
    <source>
        <dbReference type="ARBA" id="ARBA00005150"/>
    </source>
</evidence>
<evidence type="ECO:0000313" key="26">
    <source>
        <dbReference type="Proteomes" id="UP000183371"/>
    </source>
</evidence>
<comment type="function">
    <text evidence="2">Functions in two distinct reactions of the de novo folate biosynthetic pathway. Catalyzes the addition of a glutamate residue to dihydropteroate (7,8-dihydropteroate or H2Pte) to form dihydrofolate (7,8-dihydrofolate monoglutamate or H2Pte-Glu). Also catalyzes successive additions of L-glutamate to tetrahydrofolate or 10-formyltetrahydrofolate or 5,10-methylenetetrahydrofolate, leading to folylpolyglutamate derivatives.</text>
</comment>
<dbReference type="Gene3D" id="3.90.190.20">
    <property type="entry name" value="Mur ligase, C-terminal domain"/>
    <property type="match status" value="1"/>
</dbReference>
<keyword evidence="26" id="KW-1185">Reference proteome</keyword>
<name>A0A1I7ASM8_9HYPH</name>
<evidence type="ECO:0000256" key="20">
    <source>
        <dbReference type="ARBA" id="ARBA00049035"/>
    </source>
</evidence>
<evidence type="ECO:0000256" key="12">
    <source>
        <dbReference type="ARBA" id="ARBA00022840"/>
    </source>
</evidence>
<dbReference type="GO" id="GO:0046654">
    <property type="term" value="P:tetrahydrofolate biosynthetic process"/>
    <property type="evidence" value="ECO:0007669"/>
    <property type="project" value="UniProtKB-UniPathway"/>
</dbReference>
<comment type="pathway">
    <text evidence="3">Cofactor biosynthesis; tetrahydrofolate biosynthesis; 7,8-dihydrofolate from 2-amino-4-hydroxy-6-hydroxymethyl-7,8-dihydropteridine diphosphate and 4-aminobenzoate: step 2/2.</text>
</comment>
<dbReference type="GO" id="GO:0046656">
    <property type="term" value="P:folic acid biosynthetic process"/>
    <property type="evidence" value="ECO:0007669"/>
    <property type="project" value="UniProtKB-KW"/>
</dbReference>
<dbReference type="EC" id="6.3.2.17" evidence="7"/>
<evidence type="ECO:0000256" key="15">
    <source>
        <dbReference type="ARBA" id="ARBA00030048"/>
    </source>
</evidence>
<evidence type="ECO:0000256" key="2">
    <source>
        <dbReference type="ARBA" id="ARBA00002714"/>
    </source>
</evidence>
<dbReference type="InterPro" id="IPR036615">
    <property type="entry name" value="Mur_ligase_C_dom_sf"/>
</dbReference>
<evidence type="ECO:0000256" key="14">
    <source>
        <dbReference type="ARBA" id="ARBA00022909"/>
    </source>
</evidence>
<dbReference type="PANTHER" id="PTHR11136">
    <property type="entry name" value="FOLYLPOLYGLUTAMATE SYNTHASE-RELATED"/>
    <property type="match status" value="1"/>
</dbReference>
<evidence type="ECO:0000256" key="11">
    <source>
        <dbReference type="ARBA" id="ARBA00022741"/>
    </source>
</evidence>
<dbReference type="Pfam" id="PF02875">
    <property type="entry name" value="Mur_ligase_C"/>
    <property type="match status" value="1"/>
</dbReference>
<evidence type="ECO:0000256" key="9">
    <source>
        <dbReference type="ARBA" id="ARBA00022598"/>
    </source>
</evidence>
<reference evidence="26" key="1">
    <citation type="submission" date="2016-10" db="EMBL/GenBank/DDBJ databases">
        <authorList>
            <person name="Varghese N."/>
            <person name="Submissions S."/>
        </authorList>
    </citation>
    <scope>NUCLEOTIDE SEQUENCE [LARGE SCALE GENOMIC DNA]</scope>
    <source>
        <strain evidence="26">DSM 17465</strain>
    </source>
</reference>
<keyword evidence="13" id="KW-0460">Magnesium</keyword>
<comment type="catalytic activity">
    <reaction evidence="19">
        <text>10-formyltetrahydrofolyl-(gamma-L-Glu)(n) + L-glutamate + ATP = 10-formyltetrahydrofolyl-(gamma-L-Glu)(n+1) + ADP + phosphate + H(+)</text>
        <dbReference type="Rhea" id="RHEA:51904"/>
        <dbReference type="Rhea" id="RHEA-COMP:13088"/>
        <dbReference type="Rhea" id="RHEA-COMP:14300"/>
        <dbReference type="ChEBI" id="CHEBI:15378"/>
        <dbReference type="ChEBI" id="CHEBI:29985"/>
        <dbReference type="ChEBI" id="CHEBI:30616"/>
        <dbReference type="ChEBI" id="CHEBI:43474"/>
        <dbReference type="ChEBI" id="CHEBI:134413"/>
        <dbReference type="ChEBI" id="CHEBI:456216"/>
        <dbReference type="EC" id="6.3.2.17"/>
    </reaction>
</comment>
<dbReference type="InterPro" id="IPR013221">
    <property type="entry name" value="Mur_ligase_cen"/>
</dbReference>
<keyword evidence="11 22" id="KW-0547">Nucleotide-binding</keyword>
<dbReference type="GO" id="GO:0008841">
    <property type="term" value="F:dihydrofolate synthase activity"/>
    <property type="evidence" value="ECO:0007669"/>
    <property type="project" value="UniProtKB-EC"/>
</dbReference>
<evidence type="ECO:0000256" key="5">
    <source>
        <dbReference type="ARBA" id="ARBA00008276"/>
    </source>
</evidence>
<feature type="domain" description="Mur ligase C-terminal" evidence="23">
    <location>
        <begin position="304"/>
        <end position="411"/>
    </location>
</feature>
<evidence type="ECO:0000256" key="6">
    <source>
        <dbReference type="ARBA" id="ARBA00013023"/>
    </source>
</evidence>
<comment type="catalytic activity">
    <reaction evidence="18">
        <text>(6S)-5,6,7,8-tetrahydrofolyl-(gamma-L-Glu)(n) + L-glutamate + ATP = (6S)-5,6,7,8-tetrahydrofolyl-(gamma-L-Glu)(n+1) + ADP + phosphate + H(+)</text>
        <dbReference type="Rhea" id="RHEA:10580"/>
        <dbReference type="Rhea" id="RHEA-COMP:14738"/>
        <dbReference type="Rhea" id="RHEA-COMP:14740"/>
        <dbReference type="ChEBI" id="CHEBI:15378"/>
        <dbReference type="ChEBI" id="CHEBI:29985"/>
        <dbReference type="ChEBI" id="CHEBI:30616"/>
        <dbReference type="ChEBI" id="CHEBI:43474"/>
        <dbReference type="ChEBI" id="CHEBI:141005"/>
        <dbReference type="ChEBI" id="CHEBI:456216"/>
        <dbReference type="EC" id="6.3.2.17"/>
    </reaction>
</comment>
<gene>
    <name evidence="25" type="ORF">SAMN05444141_103331</name>
</gene>
<evidence type="ECO:0000256" key="1">
    <source>
        <dbReference type="ARBA" id="ARBA00001946"/>
    </source>
</evidence>
<dbReference type="Pfam" id="PF08245">
    <property type="entry name" value="Mur_ligase_M"/>
    <property type="match status" value="1"/>
</dbReference>